<sequence>MAKKKRKYNLSSAGRRALQTGPKKRAAARKEKKS</sequence>
<feature type="region of interest" description="Disordered" evidence="1">
    <location>
        <begin position="1"/>
        <end position="34"/>
    </location>
</feature>
<feature type="compositionally biased region" description="Basic residues" evidence="1">
    <location>
        <begin position="22"/>
        <end position="34"/>
    </location>
</feature>
<evidence type="ECO:0000256" key="1">
    <source>
        <dbReference type="SAM" id="MobiDB-lite"/>
    </source>
</evidence>
<dbReference type="AlphaFoldDB" id="A0A0F9PS27"/>
<accession>A0A0F9PS27</accession>
<evidence type="ECO:0000313" key="2">
    <source>
        <dbReference type="EMBL" id="KKN03871.1"/>
    </source>
</evidence>
<reference evidence="2" key="1">
    <citation type="journal article" date="2015" name="Nature">
        <title>Complex archaea that bridge the gap between prokaryotes and eukaryotes.</title>
        <authorList>
            <person name="Spang A."/>
            <person name="Saw J.H."/>
            <person name="Jorgensen S.L."/>
            <person name="Zaremba-Niedzwiedzka K."/>
            <person name="Martijn J."/>
            <person name="Lind A.E."/>
            <person name="van Eijk R."/>
            <person name="Schleper C."/>
            <person name="Guy L."/>
            <person name="Ettema T.J."/>
        </authorList>
    </citation>
    <scope>NUCLEOTIDE SEQUENCE</scope>
</reference>
<organism evidence="2">
    <name type="scientific">marine sediment metagenome</name>
    <dbReference type="NCBI Taxonomy" id="412755"/>
    <lineage>
        <taxon>unclassified sequences</taxon>
        <taxon>metagenomes</taxon>
        <taxon>ecological metagenomes</taxon>
    </lineage>
</organism>
<proteinExistence type="predicted"/>
<protein>
    <submittedName>
        <fullName evidence="2">Uncharacterized protein</fullName>
    </submittedName>
</protein>
<dbReference type="EMBL" id="LAZR01004986">
    <property type="protein sequence ID" value="KKN03871.1"/>
    <property type="molecule type" value="Genomic_DNA"/>
</dbReference>
<name>A0A0F9PS27_9ZZZZ</name>
<gene>
    <name evidence="2" type="ORF">LCGC14_1103310</name>
</gene>
<comment type="caution">
    <text evidence="2">The sequence shown here is derived from an EMBL/GenBank/DDBJ whole genome shotgun (WGS) entry which is preliminary data.</text>
</comment>